<dbReference type="KEGG" id="awo:Awo_c09480"/>
<sequence length="107" mass="12147">MITRTWHGIVPLHKKTAFLKYLDQTGINDTTSLPGNCGAYVKAVDQNEFSHVFLCTVWETLEDIISYAGKQYSIAVTYPEDDQYGLISDPIVIHQEVTSTNNPFEYE</sequence>
<gene>
    <name evidence="1" type="ordered locus">Awo_c09480</name>
</gene>
<evidence type="ECO:0000313" key="1">
    <source>
        <dbReference type="EMBL" id="AFA47736.1"/>
    </source>
</evidence>
<dbReference type="STRING" id="931626.Awo_c09480"/>
<evidence type="ECO:0000313" key="2">
    <source>
        <dbReference type="Proteomes" id="UP000007177"/>
    </source>
</evidence>
<dbReference type="EMBL" id="CP002987">
    <property type="protein sequence ID" value="AFA47736.1"/>
    <property type="molecule type" value="Genomic_DNA"/>
</dbReference>
<evidence type="ECO:0008006" key="3">
    <source>
        <dbReference type="Google" id="ProtNLM"/>
    </source>
</evidence>
<reference evidence="1 2" key="2">
    <citation type="journal article" date="2012" name="PLoS ONE">
        <title>An ancient pathway combining carbon dioxide fixation with the generation and utilization of a sodium ion gradient for ATP synthesis.</title>
        <authorList>
            <person name="Poehlein A."/>
            <person name="Schmidt S."/>
            <person name="Kaster A.K."/>
            <person name="Goenrich M."/>
            <person name="Vollmers J."/>
            <person name="Thurmer A."/>
            <person name="Bertsch J."/>
            <person name="Schuchmann K."/>
            <person name="Voigt B."/>
            <person name="Hecker M."/>
            <person name="Daniel R."/>
            <person name="Thauer R.K."/>
            <person name="Gottschalk G."/>
            <person name="Muller V."/>
        </authorList>
    </citation>
    <scope>NUCLEOTIDE SEQUENCE [LARGE SCALE GENOMIC DNA]</scope>
    <source>
        <strain evidence="2">ATCC 29683 / DSM 1030 / JCM 2381 / KCTC 1655 / WB1</strain>
    </source>
</reference>
<protein>
    <recommendedName>
        <fullName evidence="3">Antibiotic biosynthesis monooxygenase</fullName>
    </recommendedName>
</protein>
<dbReference type="eggNOG" id="COG2329">
    <property type="taxonomic scope" value="Bacteria"/>
</dbReference>
<proteinExistence type="predicted"/>
<organism evidence="1 2">
    <name type="scientific">Acetobacterium woodii (strain ATCC 29683 / DSM 1030 / JCM 2381 / KCTC 1655 / WB1)</name>
    <dbReference type="NCBI Taxonomy" id="931626"/>
    <lineage>
        <taxon>Bacteria</taxon>
        <taxon>Bacillati</taxon>
        <taxon>Bacillota</taxon>
        <taxon>Clostridia</taxon>
        <taxon>Eubacteriales</taxon>
        <taxon>Eubacteriaceae</taxon>
        <taxon>Acetobacterium</taxon>
    </lineage>
</organism>
<accession>H6LBZ3</accession>
<dbReference type="Proteomes" id="UP000007177">
    <property type="component" value="Chromosome"/>
</dbReference>
<name>H6LBZ3_ACEWD</name>
<keyword evidence="2" id="KW-1185">Reference proteome</keyword>
<dbReference type="AlphaFoldDB" id="H6LBZ3"/>
<dbReference type="RefSeq" id="WP_014355339.1">
    <property type="nucleotide sequence ID" value="NC_016894.1"/>
</dbReference>
<dbReference type="OrthoDB" id="165208at2"/>
<reference evidence="2" key="1">
    <citation type="submission" date="2011-07" db="EMBL/GenBank/DDBJ databases">
        <title>Complete genome sequence of Acetobacterium woodii.</title>
        <authorList>
            <person name="Poehlein A."/>
            <person name="Schmidt S."/>
            <person name="Kaster A.-K."/>
            <person name="Goenrich M."/>
            <person name="Vollmers J."/>
            <person name="Thuermer A."/>
            <person name="Gottschalk G."/>
            <person name="Thauer R.K."/>
            <person name="Daniel R."/>
            <person name="Mueller V."/>
        </authorList>
    </citation>
    <scope>NUCLEOTIDE SEQUENCE [LARGE SCALE GENOMIC DNA]</scope>
    <source>
        <strain evidence="2">ATCC 29683 / DSM 1030 / JCM 2381 / KCTC 1655 / WB1</strain>
    </source>
</reference>
<dbReference type="HOGENOM" id="CLU_170225_0_1_9"/>